<name>A0ABT4AXH0_9ACTN</name>
<dbReference type="Pfam" id="PF12680">
    <property type="entry name" value="SnoaL_2"/>
    <property type="match status" value="1"/>
</dbReference>
<dbReference type="InterPro" id="IPR032710">
    <property type="entry name" value="NTF2-like_dom_sf"/>
</dbReference>
<dbReference type="Gene3D" id="3.10.450.50">
    <property type="match status" value="1"/>
</dbReference>
<proteinExistence type="predicted"/>
<evidence type="ECO:0000313" key="3">
    <source>
        <dbReference type="Proteomes" id="UP001151002"/>
    </source>
</evidence>
<dbReference type="InterPro" id="IPR037401">
    <property type="entry name" value="SnoaL-like"/>
</dbReference>
<evidence type="ECO:0000259" key="1">
    <source>
        <dbReference type="Pfam" id="PF12680"/>
    </source>
</evidence>
<dbReference type="EMBL" id="JAPNTZ010000003">
    <property type="protein sequence ID" value="MCY1138073.1"/>
    <property type="molecule type" value="Genomic_DNA"/>
</dbReference>
<dbReference type="SUPFAM" id="SSF54427">
    <property type="entry name" value="NTF2-like"/>
    <property type="match status" value="1"/>
</dbReference>
<sequence>MKRIAVRNFQRVTDHDYEALLQDCAPDIHHRFGGSHALGGERHDREALSRWFERLGRISPTLRLTVEDVWVKGGPARTTVIIRWSATQQMPDDSPYVNHGVHVVVMRWGKVVSIDANEDSQAVDAALRVLAAHGVEEALAAPIVS</sequence>
<protein>
    <submittedName>
        <fullName evidence="2">Nuclear transport factor 2 family protein</fullName>
    </submittedName>
</protein>
<keyword evidence="3" id="KW-1185">Reference proteome</keyword>
<evidence type="ECO:0000313" key="2">
    <source>
        <dbReference type="EMBL" id="MCY1138073.1"/>
    </source>
</evidence>
<gene>
    <name evidence="2" type="ORF">OWR29_08700</name>
</gene>
<reference evidence="2" key="1">
    <citation type="submission" date="2022-11" db="EMBL/GenBank/DDBJ databases">
        <authorList>
            <person name="Somphong A."/>
            <person name="Phongsopitanun W."/>
        </authorList>
    </citation>
    <scope>NUCLEOTIDE SEQUENCE</scope>
    <source>
        <strain evidence="2">Pm04-4</strain>
    </source>
</reference>
<feature type="domain" description="SnoaL-like" evidence="1">
    <location>
        <begin position="9"/>
        <end position="113"/>
    </location>
</feature>
<dbReference type="Proteomes" id="UP001151002">
    <property type="component" value="Unassembled WGS sequence"/>
</dbReference>
<dbReference type="RefSeq" id="WP_267562048.1">
    <property type="nucleotide sequence ID" value="NZ_JAPNTZ010000003.1"/>
</dbReference>
<accession>A0ABT4AXH0</accession>
<comment type="caution">
    <text evidence="2">The sequence shown here is derived from an EMBL/GenBank/DDBJ whole genome shotgun (WGS) entry which is preliminary data.</text>
</comment>
<organism evidence="2 3">
    <name type="scientific">Paractinoplanes pyxinae</name>
    <dbReference type="NCBI Taxonomy" id="2997416"/>
    <lineage>
        <taxon>Bacteria</taxon>
        <taxon>Bacillati</taxon>
        <taxon>Actinomycetota</taxon>
        <taxon>Actinomycetes</taxon>
        <taxon>Micromonosporales</taxon>
        <taxon>Micromonosporaceae</taxon>
        <taxon>Paractinoplanes</taxon>
    </lineage>
</organism>